<feature type="compositionally biased region" description="Low complexity" evidence="1">
    <location>
        <begin position="1"/>
        <end position="18"/>
    </location>
</feature>
<dbReference type="OrthoDB" id="10265171at2759"/>
<name>A0A835KTZ2_9POAL</name>
<dbReference type="Proteomes" id="UP000636709">
    <property type="component" value="Unassembled WGS sequence"/>
</dbReference>
<reference evidence="2" key="1">
    <citation type="submission" date="2020-07" db="EMBL/GenBank/DDBJ databases">
        <title>Genome sequence and genetic diversity analysis of an under-domesticated orphan crop, white fonio (Digitaria exilis).</title>
        <authorList>
            <person name="Bennetzen J.L."/>
            <person name="Chen S."/>
            <person name="Ma X."/>
            <person name="Wang X."/>
            <person name="Yssel A.E.J."/>
            <person name="Chaluvadi S.R."/>
            <person name="Johnson M."/>
            <person name="Gangashetty P."/>
            <person name="Hamidou F."/>
            <person name="Sanogo M.D."/>
            <person name="Zwaenepoel A."/>
            <person name="Wallace J."/>
            <person name="Van De Peer Y."/>
            <person name="Van Deynze A."/>
        </authorList>
    </citation>
    <scope>NUCLEOTIDE SEQUENCE</scope>
    <source>
        <tissue evidence="2">Leaves</tissue>
    </source>
</reference>
<protein>
    <submittedName>
        <fullName evidence="2">Uncharacterized protein</fullName>
    </submittedName>
</protein>
<feature type="region of interest" description="Disordered" evidence="1">
    <location>
        <begin position="1"/>
        <end position="85"/>
    </location>
</feature>
<evidence type="ECO:0000256" key="1">
    <source>
        <dbReference type="SAM" id="MobiDB-lite"/>
    </source>
</evidence>
<dbReference type="AlphaFoldDB" id="A0A835KTZ2"/>
<feature type="compositionally biased region" description="Basic and acidic residues" evidence="1">
    <location>
        <begin position="73"/>
        <end position="85"/>
    </location>
</feature>
<proteinExistence type="predicted"/>
<comment type="caution">
    <text evidence="2">The sequence shown here is derived from an EMBL/GenBank/DDBJ whole genome shotgun (WGS) entry which is preliminary data.</text>
</comment>
<evidence type="ECO:0000313" key="2">
    <source>
        <dbReference type="EMBL" id="KAF8765902.1"/>
    </source>
</evidence>
<dbReference type="EMBL" id="JACEFO010000539">
    <property type="protein sequence ID" value="KAF8765902.1"/>
    <property type="molecule type" value="Genomic_DNA"/>
</dbReference>
<organism evidence="2 3">
    <name type="scientific">Digitaria exilis</name>
    <dbReference type="NCBI Taxonomy" id="1010633"/>
    <lineage>
        <taxon>Eukaryota</taxon>
        <taxon>Viridiplantae</taxon>
        <taxon>Streptophyta</taxon>
        <taxon>Embryophyta</taxon>
        <taxon>Tracheophyta</taxon>
        <taxon>Spermatophyta</taxon>
        <taxon>Magnoliopsida</taxon>
        <taxon>Liliopsida</taxon>
        <taxon>Poales</taxon>
        <taxon>Poaceae</taxon>
        <taxon>PACMAD clade</taxon>
        <taxon>Panicoideae</taxon>
        <taxon>Panicodae</taxon>
        <taxon>Paniceae</taxon>
        <taxon>Anthephorinae</taxon>
        <taxon>Digitaria</taxon>
    </lineage>
</organism>
<keyword evidence="3" id="KW-1185">Reference proteome</keyword>
<accession>A0A835KTZ2</accession>
<evidence type="ECO:0000313" key="3">
    <source>
        <dbReference type="Proteomes" id="UP000636709"/>
    </source>
</evidence>
<feature type="compositionally biased region" description="Polar residues" evidence="1">
    <location>
        <begin position="51"/>
        <end position="71"/>
    </location>
</feature>
<gene>
    <name evidence="2" type="ORF">HU200_008053</name>
</gene>
<sequence>MQEQQQQQLQQQQAQALAFPGQMVMRPANADPAASLQQSASVPADGEEASRTQTAGVNTEPSGTESLKNTTGADHEAGGDAADKS</sequence>